<keyword evidence="2" id="KW-0732">Signal</keyword>
<keyword evidence="1" id="KW-0802">TPR repeat</keyword>
<evidence type="ECO:0000313" key="3">
    <source>
        <dbReference type="EMBL" id="QDU98718.1"/>
    </source>
</evidence>
<accession>A0A518E3Q7</accession>
<dbReference type="RefSeq" id="WP_145058197.1">
    <property type="nucleotide sequence ID" value="NZ_CP036433.1"/>
</dbReference>
<dbReference type="InterPro" id="IPR011990">
    <property type="entry name" value="TPR-like_helical_dom_sf"/>
</dbReference>
<dbReference type="EMBL" id="CP036433">
    <property type="protein sequence ID" value="QDU98718.1"/>
    <property type="molecule type" value="Genomic_DNA"/>
</dbReference>
<feature type="repeat" description="TPR" evidence="1">
    <location>
        <begin position="894"/>
        <end position="927"/>
    </location>
</feature>
<feature type="chain" id="PRO_5021824617" evidence="2">
    <location>
        <begin position="31"/>
        <end position="944"/>
    </location>
</feature>
<sequence precursor="true">MTLRRRGTSRLLLLSRLTLLLLLAGAPCMGAEEPGSLLAGPGVRLLTTAVAEEKTPQLTRLLDGDAKTNVALAVAAGKPVDLILALGEELTAPSELRLTLASGNPQETPARVEVLASILSAEAGYQSLGVFPLAANNQPQSFPLPPSAARWLMLRFAPARAAEQIRLADVELLGTAGPPRSRYEFKESPTAALKVLASLQKSVSLSEEEAALVRDGSDGRFDDSSLAEAALIASGVTDARERERYLKRIQSIADGAPPATSDPFADGDRLLRYLHDKVLKKYQERQTRLSVLLDSGDYNCVSSSLLFVILARRQQRDARAVEAPDHVFAVLYDGARHVDVETTNRWGFHAGASAEARRQLREQTGFDYVPQQHEDQRRELSGPGAVAVIYYNQGVGFTREEKYDQALGAYFRALTLDREFVSAIKNTLVVLANWSGRLNNEGRFEKALQVTQVGLSLAPEDPALVAYRKAIWITYAKSLLDEKKYAAAVAVLRRAAEDDPKANYVEMESWVYIGPGEKLAEQSQWQDALDLATAGIADVDPPAREEIQKWRTSVLLRWSYAAIEKKDFAAAAEVSRQGLALEPENEDFRNRLAYITQEWTWSQHQAKGPQAGVAVAAALVQASPDSNGVKQAASAFVVRMVREQVEGKKYAAAAAGLAAGAGLLDDAEQAEQLAGFVYDRWAADLISQGEYQAAVAAYRQGLKAFPQNKHLQANERASWDQWGRFHADKQENLAAAGVYSQAIAVHPDDERLRKNRAYYVLQAALAADAAPAADPPADPPQPAAAAAPAGAQVLATAFQKYGRTTELTEAGDYYVEQFYRRLVDAKNYQEAAGLLSRTRSLQTDREHFLSLTRFAVDHLAEELLEKADYAQATAAYDRALGDWPEDKHLQHNAAIAWDRRGRQYFETQEWTKAVAVYEQAAERFPGNENLKKALAYARRRKSDQ</sequence>
<dbReference type="AlphaFoldDB" id="A0A518E3Q7"/>
<dbReference type="OrthoDB" id="249070at2"/>
<feature type="repeat" description="TPR" evidence="1">
    <location>
        <begin position="387"/>
        <end position="420"/>
    </location>
</feature>
<organism evidence="3 4">
    <name type="scientific">Lignipirellula cremea</name>
    <dbReference type="NCBI Taxonomy" id="2528010"/>
    <lineage>
        <taxon>Bacteria</taxon>
        <taxon>Pseudomonadati</taxon>
        <taxon>Planctomycetota</taxon>
        <taxon>Planctomycetia</taxon>
        <taxon>Pirellulales</taxon>
        <taxon>Pirellulaceae</taxon>
        <taxon>Lignipirellula</taxon>
    </lineage>
</organism>
<gene>
    <name evidence="3" type="primary">ycf3</name>
    <name evidence="3" type="ORF">Pla8534_65910</name>
</gene>
<dbReference type="SUPFAM" id="SSF48452">
    <property type="entry name" value="TPR-like"/>
    <property type="match status" value="2"/>
</dbReference>
<dbReference type="PROSITE" id="PS50005">
    <property type="entry name" value="TPR"/>
    <property type="match status" value="2"/>
</dbReference>
<dbReference type="InterPro" id="IPR019734">
    <property type="entry name" value="TPR_rpt"/>
</dbReference>
<keyword evidence="4" id="KW-1185">Reference proteome</keyword>
<dbReference type="Proteomes" id="UP000317648">
    <property type="component" value="Chromosome"/>
</dbReference>
<dbReference type="PANTHER" id="PTHR12558">
    <property type="entry name" value="CELL DIVISION CYCLE 16,23,27"/>
    <property type="match status" value="1"/>
</dbReference>
<reference evidence="3 4" key="1">
    <citation type="submission" date="2019-02" db="EMBL/GenBank/DDBJ databases">
        <title>Deep-cultivation of Planctomycetes and their phenomic and genomic characterization uncovers novel biology.</title>
        <authorList>
            <person name="Wiegand S."/>
            <person name="Jogler M."/>
            <person name="Boedeker C."/>
            <person name="Pinto D."/>
            <person name="Vollmers J."/>
            <person name="Rivas-Marin E."/>
            <person name="Kohn T."/>
            <person name="Peeters S.H."/>
            <person name="Heuer A."/>
            <person name="Rast P."/>
            <person name="Oberbeckmann S."/>
            <person name="Bunk B."/>
            <person name="Jeske O."/>
            <person name="Meyerdierks A."/>
            <person name="Storesund J.E."/>
            <person name="Kallscheuer N."/>
            <person name="Luecker S."/>
            <person name="Lage O.M."/>
            <person name="Pohl T."/>
            <person name="Merkel B.J."/>
            <person name="Hornburger P."/>
            <person name="Mueller R.-W."/>
            <person name="Bruemmer F."/>
            <person name="Labrenz M."/>
            <person name="Spormann A.M."/>
            <person name="Op den Camp H."/>
            <person name="Overmann J."/>
            <person name="Amann R."/>
            <person name="Jetten M.S.M."/>
            <person name="Mascher T."/>
            <person name="Medema M.H."/>
            <person name="Devos D.P."/>
            <person name="Kaster A.-K."/>
            <person name="Ovreas L."/>
            <person name="Rohde M."/>
            <person name="Galperin M.Y."/>
            <person name="Jogler C."/>
        </authorList>
    </citation>
    <scope>NUCLEOTIDE SEQUENCE [LARGE SCALE GENOMIC DNA]</scope>
    <source>
        <strain evidence="3 4">Pla85_3_4</strain>
    </source>
</reference>
<feature type="signal peptide" evidence="2">
    <location>
        <begin position="1"/>
        <end position="30"/>
    </location>
</feature>
<dbReference type="Gene3D" id="1.25.40.10">
    <property type="entry name" value="Tetratricopeptide repeat domain"/>
    <property type="match status" value="3"/>
</dbReference>
<protein>
    <submittedName>
        <fullName evidence="3">Photosystem I assembly protein Ycf3</fullName>
    </submittedName>
</protein>
<name>A0A518E3Q7_9BACT</name>
<proteinExistence type="predicted"/>
<evidence type="ECO:0000313" key="4">
    <source>
        <dbReference type="Proteomes" id="UP000317648"/>
    </source>
</evidence>
<evidence type="ECO:0000256" key="2">
    <source>
        <dbReference type="SAM" id="SignalP"/>
    </source>
</evidence>
<evidence type="ECO:0000256" key="1">
    <source>
        <dbReference type="PROSITE-ProRule" id="PRU00339"/>
    </source>
</evidence>
<dbReference type="SMART" id="SM00028">
    <property type="entry name" value="TPR"/>
    <property type="match status" value="4"/>
</dbReference>
<dbReference type="PANTHER" id="PTHR12558:SF47">
    <property type="entry name" value="LIPOPOLYSACCHARIDE ASSEMBLY PROTEIN B"/>
    <property type="match status" value="1"/>
</dbReference>
<dbReference type="KEGG" id="lcre:Pla8534_65910"/>